<evidence type="ECO:0000256" key="4">
    <source>
        <dbReference type="ARBA" id="ARBA00022692"/>
    </source>
</evidence>
<feature type="transmembrane region" description="Helical" evidence="7">
    <location>
        <begin position="525"/>
        <end position="544"/>
    </location>
</feature>
<accession>A0A9W7FV97</accession>
<evidence type="ECO:0000256" key="2">
    <source>
        <dbReference type="ARBA" id="ARBA00005808"/>
    </source>
</evidence>
<keyword evidence="3" id="KW-1003">Cell membrane</keyword>
<keyword evidence="6 7" id="KW-0472">Membrane</keyword>
<name>A0A9W7FV97_9STRA</name>
<dbReference type="GO" id="GO:0005886">
    <property type="term" value="C:plasma membrane"/>
    <property type="evidence" value="ECO:0007669"/>
    <property type="project" value="UniProtKB-SubCell"/>
</dbReference>
<comment type="similarity">
    <text evidence="2">Belongs to the SLC34A transporter family.</text>
</comment>
<reference evidence="9" key="1">
    <citation type="journal article" date="2023" name="Commun. Biol.">
        <title>Genome analysis of Parmales, the sister group of diatoms, reveals the evolutionary specialization of diatoms from phago-mixotrophs to photoautotrophs.</title>
        <authorList>
            <person name="Ban H."/>
            <person name="Sato S."/>
            <person name="Yoshikawa S."/>
            <person name="Yamada K."/>
            <person name="Nakamura Y."/>
            <person name="Ichinomiya M."/>
            <person name="Sato N."/>
            <person name="Blanc-Mathieu R."/>
            <person name="Endo H."/>
            <person name="Kuwata A."/>
            <person name="Ogata H."/>
        </authorList>
    </citation>
    <scope>NUCLEOTIDE SEQUENCE [LARGE SCALE GENOMIC DNA]</scope>
</reference>
<evidence type="ECO:0000256" key="7">
    <source>
        <dbReference type="SAM" id="Phobius"/>
    </source>
</evidence>
<dbReference type="NCBIfam" id="NF037997">
    <property type="entry name" value="Na_Pi_symport"/>
    <property type="match status" value="1"/>
</dbReference>
<keyword evidence="9" id="KW-1185">Reference proteome</keyword>
<feature type="transmembrane region" description="Helical" evidence="7">
    <location>
        <begin position="160"/>
        <end position="182"/>
    </location>
</feature>
<keyword evidence="5 7" id="KW-1133">Transmembrane helix</keyword>
<dbReference type="InterPro" id="IPR003841">
    <property type="entry name" value="Na/Pi_transpt"/>
</dbReference>
<gene>
    <name evidence="8" type="ORF">TrCOL_g3391</name>
</gene>
<dbReference type="Pfam" id="PF02690">
    <property type="entry name" value="Na_Pi_cotrans"/>
    <property type="match status" value="2"/>
</dbReference>
<protein>
    <submittedName>
        <fullName evidence="8">Uncharacterized protein</fullName>
    </submittedName>
</protein>
<evidence type="ECO:0000256" key="6">
    <source>
        <dbReference type="ARBA" id="ARBA00023136"/>
    </source>
</evidence>
<dbReference type="AlphaFoldDB" id="A0A9W7FV97"/>
<feature type="transmembrane region" description="Helical" evidence="7">
    <location>
        <begin position="331"/>
        <end position="353"/>
    </location>
</feature>
<comment type="caution">
    <text evidence="8">The sequence shown here is derived from an EMBL/GenBank/DDBJ whole genome shotgun (WGS) entry which is preliminary data.</text>
</comment>
<evidence type="ECO:0000313" key="9">
    <source>
        <dbReference type="Proteomes" id="UP001165065"/>
    </source>
</evidence>
<keyword evidence="4 7" id="KW-0812">Transmembrane</keyword>
<dbReference type="GO" id="GO:0044341">
    <property type="term" value="P:sodium-dependent phosphate transport"/>
    <property type="evidence" value="ECO:0007669"/>
    <property type="project" value="InterPro"/>
</dbReference>
<feature type="transmembrane region" description="Helical" evidence="7">
    <location>
        <begin position="124"/>
        <end position="148"/>
    </location>
</feature>
<feature type="transmembrane region" description="Helical" evidence="7">
    <location>
        <begin position="481"/>
        <end position="505"/>
    </location>
</feature>
<dbReference type="PANTHER" id="PTHR10010">
    <property type="entry name" value="SOLUTE CARRIER FAMILY 34 SODIUM PHOSPHATE , MEMBER 2-RELATED"/>
    <property type="match status" value="1"/>
</dbReference>
<evidence type="ECO:0000256" key="1">
    <source>
        <dbReference type="ARBA" id="ARBA00004651"/>
    </source>
</evidence>
<comment type="subcellular location">
    <subcellularLocation>
        <location evidence="1">Cell membrane</location>
        <topology evidence="1">Multi-pass membrane protein</topology>
    </subcellularLocation>
</comment>
<feature type="transmembrane region" description="Helical" evidence="7">
    <location>
        <begin position="202"/>
        <end position="223"/>
    </location>
</feature>
<feature type="transmembrane region" description="Helical" evidence="7">
    <location>
        <begin position="373"/>
        <end position="397"/>
    </location>
</feature>
<evidence type="ECO:0000313" key="8">
    <source>
        <dbReference type="EMBL" id="GMI19498.1"/>
    </source>
</evidence>
<feature type="transmembrane region" description="Helical" evidence="7">
    <location>
        <begin position="77"/>
        <end position="98"/>
    </location>
</feature>
<dbReference type="OrthoDB" id="67833at2759"/>
<sequence>MSPVPNTTEIDGAPGAEQYMAPLPYGAPMELFVDDSKRVPVDDAELRAELEAELERDQAATWGEVCSACFCHTRRGYMIVGAHLAGIIAALYFFLFSLDLMGASAKVMGGCTAGALFGGIDNPIAGLCIGILATVLLQSSSTSTSIIVSLVGADAIEVQTAIYVIMGANIGTSVTNTIVAMGQMGDKDQLQRAFAGATVHDVFNYLAVAILLPIEAGTSYLYLLTRAMTPDTVSDGEKWTGPLAEIVGPLTKSMIIPNKDLIKEVSKGKSCSQFYPVECFNSAGNPTTDYDYTNCVKNGQVGLISCDKDSGDCPAYFQNGAVQSDDEMSGWVCFFLSIFFLVICLVVMIKILSSLLLGSSKRILRRATNLNGYLAMGIGAGITIFVQSSSITTSVLTPLAGLDVISLEVMFPITLGANIGTTVTGILAALVSSKATAMQVALAHLFFNISGIIIFYPIPWMRQWPLKIARWLGLCTRRNKFFPIFYIVFTFFVFPLTLLGISILWAEGIGNGTGNVGDQGSPGLLTLAILLTVALVLIIAYYTYQFKYGTLKQRYYAWGERRSRKNIAIKNLADDMDYIKQELITLGANPHTGYTGNDKAKVAKLPVEEEELDIEINQIEDPPEGVVADLPEGVKKLD</sequence>
<evidence type="ECO:0000256" key="5">
    <source>
        <dbReference type="ARBA" id="ARBA00022989"/>
    </source>
</evidence>
<feature type="transmembrane region" description="Helical" evidence="7">
    <location>
        <begin position="409"/>
        <end position="431"/>
    </location>
</feature>
<organism evidence="8 9">
    <name type="scientific">Triparma columacea</name>
    <dbReference type="NCBI Taxonomy" id="722753"/>
    <lineage>
        <taxon>Eukaryota</taxon>
        <taxon>Sar</taxon>
        <taxon>Stramenopiles</taxon>
        <taxon>Ochrophyta</taxon>
        <taxon>Bolidophyceae</taxon>
        <taxon>Parmales</taxon>
        <taxon>Triparmaceae</taxon>
        <taxon>Triparma</taxon>
    </lineage>
</organism>
<dbReference type="GO" id="GO:0005436">
    <property type="term" value="F:sodium:phosphate symporter activity"/>
    <property type="evidence" value="ECO:0007669"/>
    <property type="project" value="InterPro"/>
</dbReference>
<dbReference type="EMBL" id="BRYA01000495">
    <property type="protein sequence ID" value="GMI19498.1"/>
    <property type="molecule type" value="Genomic_DNA"/>
</dbReference>
<dbReference type="PANTHER" id="PTHR10010:SF46">
    <property type="entry name" value="SODIUM-DEPENDENT PHOSPHATE TRANSPORT PROTEIN 2B"/>
    <property type="match status" value="1"/>
</dbReference>
<evidence type="ECO:0000256" key="3">
    <source>
        <dbReference type="ARBA" id="ARBA00022475"/>
    </source>
</evidence>
<feature type="transmembrane region" description="Helical" evidence="7">
    <location>
        <begin position="437"/>
        <end position="460"/>
    </location>
</feature>
<dbReference type="Proteomes" id="UP001165065">
    <property type="component" value="Unassembled WGS sequence"/>
</dbReference>
<proteinExistence type="inferred from homology"/>